<keyword evidence="1" id="KW-0812">Transmembrane</keyword>
<evidence type="ECO:0000256" key="1">
    <source>
        <dbReference type="SAM" id="Phobius"/>
    </source>
</evidence>
<proteinExistence type="predicted"/>
<keyword evidence="3" id="KW-1185">Reference proteome</keyword>
<organism evidence="2 3">
    <name type="scientific">Undibacterium flavidum</name>
    <dbReference type="NCBI Taxonomy" id="2762297"/>
    <lineage>
        <taxon>Bacteria</taxon>
        <taxon>Pseudomonadati</taxon>
        <taxon>Pseudomonadota</taxon>
        <taxon>Betaproteobacteria</taxon>
        <taxon>Burkholderiales</taxon>
        <taxon>Oxalobacteraceae</taxon>
        <taxon>Undibacterium</taxon>
    </lineage>
</organism>
<protein>
    <submittedName>
        <fullName evidence="2">Uncharacterized protein</fullName>
    </submittedName>
</protein>
<evidence type="ECO:0000313" key="3">
    <source>
        <dbReference type="Proteomes" id="UP000624279"/>
    </source>
</evidence>
<keyword evidence="1" id="KW-1133">Transmembrane helix</keyword>
<evidence type="ECO:0000313" key="2">
    <source>
        <dbReference type="EMBL" id="MBC3873739.1"/>
    </source>
</evidence>
<comment type="caution">
    <text evidence="2">The sequence shown here is derived from an EMBL/GenBank/DDBJ whole genome shotgun (WGS) entry which is preliminary data.</text>
</comment>
<feature type="transmembrane region" description="Helical" evidence="1">
    <location>
        <begin position="30"/>
        <end position="47"/>
    </location>
</feature>
<gene>
    <name evidence="2" type="ORF">H8K55_09075</name>
</gene>
<keyword evidence="1" id="KW-0472">Membrane</keyword>
<feature type="transmembrane region" description="Helical" evidence="1">
    <location>
        <begin position="53"/>
        <end position="75"/>
    </location>
</feature>
<accession>A0ABR6YAT5</accession>
<name>A0ABR6YAT5_9BURK</name>
<dbReference type="EMBL" id="JACOGA010000007">
    <property type="protein sequence ID" value="MBC3873739.1"/>
    <property type="molecule type" value="Genomic_DNA"/>
</dbReference>
<feature type="transmembrane region" description="Helical" evidence="1">
    <location>
        <begin position="6"/>
        <end position="23"/>
    </location>
</feature>
<dbReference type="Proteomes" id="UP000624279">
    <property type="component" value="Unassembled WGS sequence"/>
</dbReference>
<sequence length="80" mass="9376">MEIHIFIWYLGFATGLLHLLICHRFNVRPNIALIYIPGISWLLNQFIPDHQASILEICAWILASITMVFFVCYLLRKKDS</sequence>
<dbReference type="RefSeq" id="WP_186941772.1">
    <property type="nucleotide sequence ID" value="NZ_JACOGA010000007.1"/>
</dbReference>
<reference evidence="2 3" key="1">
    <citation type="submission" date="2020-08" db="EMBL/GenBank/DDBJ databases">
        <title>Novel species isolated from subtropical streams in China.</title>
        <authorList>
            <person name="Lu H."/>
        </authorList>
    </citation>
    <scope>NUCLEOTIDE SEQUENCE [LARGE SCALE GENOMIC DNA]</scope>
    <source>
        <strain evidence="2 3">LX15W</strain>
    </source>
</reference>